<dbReference type="PANTHER" id="PTHR43857">
    <property type="entry name" value="BLR7761 PROTEIN"/>
    <property type="match status" value="1"/>
</dbReference>
<dbReference type="EMBL" id="JACIIV010000013">
    <property type="protein sequence ID" value="MBB6227905.1"/>
    <property type="molecule type" value="Genomic_DNA"/>
</dbReference>
<evidence type="ECO:0000313" key="1">
    <source>
        <dbReference type="EMBL" id="MBB6227905.1"/>
    </source>
</evidence>
<comment type="caution">
    <text evidence="1">The sequence shown here is derived from an EMBL/GenBank/DDBJ whole genome shotgun (WGS) entry which is preliminary data.</text>
</comment>
<protein>
    <submittedName>
        <fullName evidence="1">Enamine deaminase RidA (YjgF/YER057c/UK114 family)</fullName>
    </submittedName>
</protein>
<proteinExistence type="predicted"/>
<dbReference type="InterPro" id="IPR006175">
    <property type="entry name" value="YjgF/YER057c/UK114"/>
</dbReference>
<gene>
    <name evidence="1" type="ORF">FHS79_002086</name>
</gene>
<reference evidence="1 2" key="1">
    <citation type="submission" date="2020-08" db="EMBL/GenBank/DDBJ databases">
        <title>Genomic Encyclopedia of Type Strains, Phase IV (KMG-IV): sequencing the most valuable type-strain genomes for metagenomic binning, comparative biology and taxonomic classification.</title>
        <authorList>
            <person name="Goeker M."/>
        </authorList>
    </citation>
    <scope>NUCLEOTIDE SEQUENCE [LARGE SCALE GENOMIC DNA]</scope>
    <source>
        <strain evidence="1 2">DSM 102189</strain>
    </source>
</reference>
<dbReference type="Pfam" id="PF01042">
    <property type="entry name" value="Ribonuc_L-PSP"/>
    <property type="match status" value="1"/>
</dbReference>
<dbReference type="Proteomes" id="UP000538147">
    <property type="component" value="Unassembled WGS sequence"/>
</dbReference>
<dbReference type="PANTHER" id="PTHR43857:SF1">
    <property type="entry name" value="YJGH FAMILY PROTEIN"/>
    <property type="match status" value="1"/>
</dbReference>
<evidence type="ECO:0000313" key="2">
    <source>
        <dbReference type="Proteomes" id="UP000538147"/>
    </source>
</evidence>
<accession>A0A841LDL9</accession>
<sequence>MSMVHLQPAGWPRPKGYANGVAVTIQPGDRLIVTAGVVGWDAEERFPAGMTAQAEQAFRNIAAILAEASAGPHHIVRMTWYITSREAYLSEARAIGEAWRAVFGKLFPAMAVVEVTALMEADAMIEIEATAVAGA</sequence>
<dbReference type="CDD" id="cd00448">
    <property type="entry name" value="YjgF_YER057c_UK114_family"/>
    <property type="match status" value="1"/>
</dbReference>
<organism evidence="1 2">
    <name type="scientific">Polymorphobacter multimanifer</name>
    <dbReference type="NCBI Taxonomy" id="1070431"/>
    <lineage>
        <taxon>Bacteria</taxon>
        <taxon>Pseudomonadati</taxon>
        <taxon>Pseudomonadota</taxon>
        <taxon>Alphaproteobacteria</taxon>
        <taxon>Sphingomonadales</taxon>
        <taxon>Sphingosinicellaceae</taxon>
        <taxon>Polymorphobacter</taxon>
    </lineage>
</organism>
<dbReference type="RefSeq" id="WP_243452808.1">
    <property type="nucleotide sequence ID" value="NZ_JACIIV010000013.1"/>
</dbReference>
<dbReference type="InterPro" id="IPR035959">
    <property type="entry name" value="RutC-like_sf"/>
</dbReference>
<dbReference type="SUPFAM" id="SSF55298">
    <property type="entry name" value="YjgF-like"/>
    <property type="match status" value="1"/>
</dbReference>
<keyword evidence="2" id="KW-1185">Reference proteome</keyword>
<name>A0A841LDL9_9SPHN</name>
<dbReference type="AlphaFoldDB" id="A0A841LDL9"/>
<dbReference type="Gene3D" id="3.30.1330.40">
    <property type="entry name" value="RutC-like"/>
    <property type="match status" value="1"/>
</dbReference>